<name>A0ABQ1Y3S4_9BACL</name>
<evidence type="ECO:0000256" key="2">
    <source>
        <dbReference type="SAM" id="SignalP"/>
    </source>
</evidence>
<dbReference type="Pfam" id="PF01547">
    <property type="entry name" value="SBP_bac_1"/>
    <property type="match status" value="1"/>
</dbReference>
<dbReference type="InterPro" id="IPR022627">
    <property type="entry name" value="DUF3502"/>
</dbReference>
<dbReference type="EMBL" id="BMFT01000001">
    <property type="protein sequence ID" value="GGH10681.1"/>
    <property type="molecule type" value="Genomic_DNA"/>
</dbReference>
<feature type="compositionally biased region" description="Polar residues" evidence="1">
    <location>
        <begin position="28"/>
        <end position="49"/>
    </location>
</feature>
<comment type="caution">
    <text evidence="4">The sequence shown here is derived from an EMBL/GenBank/DDBJ whole genome shotgun (WGS) entry which is preliminary data.</text>
</comment>
<evidence type="ECO:0000313" key="4">
    <source>
        <dbReference type="EMBL" id="GGH10681.1"/>
    </source>
</evidence>
<keyword evidence="2" id="KW-0732">Signal</keyword>
<dbReference type="InterPro" id="IPR001711">
    <property type="entry name" value="PLipase_C_Pinositol-sp_Y"/>
</dbReference>
<feature type="domain" description="PI-PLC Y-box" evidence="3">
    <location>
        <begin position="387"/>
        <end position="449"/>
    </location>
</feature>
<evidence type="ECO:0000256" key="1">
    <source>
        <dbReference type="SAM" id="MobiDB-lite"/>
    </source>
</evidence>
<gene>
    <name evidence="4" type="ORF">GCM10008013_02200</name>
</gene>
<evidence type="ECO:0000259" key="3">
    <source>
        <dbReference type="PROSITE" id="PS50008"/>
    </source>
</evidence>
<reference evidence="5" key="1">
    <citation type="journal article" date="2019" name="Int. J. Syst. Evol. Microbiol.">
        <title>The Global Catalogue of Microorganisms (GCM) 10K type strain sequencing project: providing services to taxonomists for standard genome sequencing and annotation.</title>
        <authorList>
            <consortium name="The Broad Institute Genomics Platform"/>
            <consortium name="The Broad Institute Genome Sequencing Center for Infectious Disease"/>
            <person name="Wu L."/>
            <person name="Ma J."/>
        </authorList>
    </citation>
    <scope>NUCLEOTIDE SEQUENCE [LARGE SCALE GENOMIC DNA]</scope>
    <source>
        <strain evidence="5">CGMCC 1.12769</strain>
    </source>
</reference>
<sequence length="509" mass="56724">MVQLKKKMYTLLALLMVAVLVLPACGSSKSNDSNKTAGENSSTSANQEEGATDLKPYKLTLVYPGDAQKDLALVQEEMSKYLTEKINATIELKPIDWGSWTDKTNLMKISGESFDLMFTAGWFGYGLDVSKGQFLDLTDLLKNQGKDIPTVLGDDFIKGSQINGKSYGVPTKKEFAQGFGFVLNKALVDKYHFNTEGVKTLEEMEEMFKTIKENEPDIVPVVSNKFANTWGAANYDNSIISRDSKELKVIDTLEDPKFVDFLKRMRQWNLNGWFDKDVVTSDTSGQADNMLKSGKAFALAQSLKPGKDKEMSVTMGIPLVQVETALPYTTTGEANGAMLAISRTSKDPERAMMFLNMLYTDAKLLNMLDWGVEGKHYVKISDNMIDYPEGVTADTQGYASPGGWMFGNQFISYLWANEDPDKWEQFEKFNASAERSIALGFTFDETPVKAELAAVGNVDKEFQMVLNAGAIDDVEGTIAKYKAKRDAAGFQKIQEERQRQLDEWAKTSK</sequence>
<evidence type="ECO:0000313" key="5">
    <source>
        <dbReference type="Proteomes" id="UP000659344"/>
    </source>
</evidence>
<dbReference type="PANTHER" id="PTHR43649">
    <property type="entry name" value="ARABINOSE-BINDING PROTEIN-RELATED"/>
    <property type="match status" value="1"/>
</dbReference>
<dbReference type="InterPro" id="IPR050490">
    <property type="entry name" value="Bact_solute-bd_prot1"/>
</dbReference>
<keyword evidence="5" id="KW-1185">Reference proteome</keyword>
<dbReference type="Gene3D" id="3.40.190.10">
    <property type="entry name" value="Periplasmic binding protein-like II"/>
    <property type="match status" value="1"/>
</dbReference>
<protein>
    <submittedName>
        <fullName evidence="4">ABC transporter substrate-binding protein</fullName>
    </submittedName>
</protein>
<dbReference type="PANTHER" id="PTHR43649:SF17">
    <property type="entry name" value="ABC TRANSPORTER SOLUTE BINDING PROTEIN-SUGAR TRANSPORT"/>
    <property type="match status" value="1"/>
</dbReference>
<dbReference type="PROSITE" id="PS50008">
    <property type="entry name" value="PIPLC_Y_DOMAIN"/>
    <property type="match status" value="1"/>
</dbReference>
<organism evidence="4 5">
    <name type="scientific">Paenibacillus segetis</name>
    <dbReference type="NCBI Taxonomy" id="1325360"/>
    <lineage>
        <taxon>Bacteria</taxon>
        <taxon>Bacillati</taxon>
        <taxon>Bacillota</taxon>
        <taxon>Bacilli</taxon>
        <taxon>Bacillales</taxon>
        <taxon>Paenibacillaceae</taxon>
        <taxon>Paenibacillus</taxon>
    </lineage>
</organism>
<feature type="signal peptide" evidence="2">
    <location>
        <begin position="1"/>
        <end position="26"/>
    </location>
</feature>
<dbReference type="Pfam" id="PF12010">
    <property type="entry name" value="DUF3502"/>
    <property type="match status" value="1"/>
</dbReference>
<dbReference type="InterPro" id="IPR006059">
    <property type="entry name" value="SBP"/>
</dbReference>
<dbReference type="Proteomes" id="UP000659344">
    <property type="component" value="Unassembled WGS sequence"/>
</dbReference>
<accession>A0ABQ1Y3S4</accession>
<dbReference type="SUPFAM" id="SSF53850">
    <property type="entry name" value="Periplasmic binding protein-like II"/>
    <property type="match status" value="1"/>
</dbReference>
<feature type="region of interest" description="Disordered" evidence="1">
    <location>
        <begin position="28"/>
        <end position="50"/>
    </location>
</feature>
<proteinExistence type="predicted"/>
<feature type="chain" id="PRO_5047481968" evidence="2">
    <location>
        <begin position="27"/>
        <end position="509"/>
    </location>
</feature>